<dbReference type="AlphaFoldDB" id="A0A1W1D2U0"/>
<evidence type="ECO:0000313" key="2">
    <source>
        <dbReference type="EMBL" id="SFV74830.1"/>
    </source>
</evidence>
<keyword evidence="1" id="KW-0472">Membrane</keyword>
<name>A0A1W1D2U0_9ZZZZ</name>
<reference evidence="2" key="1">
    <citation type="submission" date="2016-10" db="EMBL/GenBank/DDBJ databases">
        <authorList>
            <person name="de Groot N.N."/>
        </authorList>
    </citation>
    <scope>NUCLEOTIDE SEQUENCE</scope>
</reference>
<organism evidence="2">
    <name type="scientific">hydrothermal vent metagenome</name>
    <dbReference type="NCBI Taxonomy" id="652676"/>
    <lineage>
        <taxon>unclassified sequences</taxon>
        <taxon>metagenomes</taxon>
        <taxon>ecological metagenomes</taxon>
    </lineage>
</organism>
<dbReference type="EMBL" id="FPHP01000005">
    <property type="protein sequence ID" value="SFV74830.1"/>
    <property type="molecule type" value="Genomic_DNA"/>
</dbReference>
<gene>
    <name evidence="2" type="ORF">MNB_SM-3-174</name>
</gene>
<sequence>MNQKSKYLFLFFVGIVVLFGSEIGYIYTTKKTSHIAQKKKKIFTHLCGLPDLAISTEATYIRRRSLSTIFSIYKDDPILREYMFSTYAISYSHIK</sequence>
<keyword evidence="1" id="KW-1133">Transmembrane helix</keyword>
<protein>
    <submittedName>
        <fullName evidence="2">Uncharacterized protein</fullName>
    </submittedName>
</protein>
<feature type="transmembrane region" description="Helical" evidence="1">
    <location>
        <begin position="7"/>
        <end position="27"/>
    </location>
</feature>
<keyword evidence="1" id="KW-0812">Transmembrane</keyword>
<proteinExistence type="predicted"/>
<accession>A0A1W1D2U0</accession>
<evidence type="ECO:0000256" key="1">
    <source>
        <dbReference type="SAM" id="Phobius"/>
    </source>
</evidence>